<name>E6LH75_ENTI1</name>
<accession>E6LH75</accession>
<dbReference type="STRING" id="888064.HMPREF9088_1715"/>
<protein>
    <submittedName>
        <fullName evidence="1">Uncharacterized protein</fullName>
    </submittedName>
</protein>
<sequence length="93" mass="11321">MKKNASNDEIKKSIISFQNIVQKEKDNKEFFDLFSKLFSDTDRFTEFDFLDWKISNMQSQEEIEEEIQKRFEAYKNTFEKLSSYQLENILKEL</sequence>
<dbReference type="EMBL" id="AEPV01000067">
    <property type="protein sequence ID" value="EFU73407.1"/>
    <property type="molecule type" value="Genomic_DNA"/>
</dbReference>
<comment type="caution">
    <text evidence="1">The sequence shown here is derived from an EMBL/GenBank/DDBJ whole genome shotgun (WGS) entry which is preliminary data.</text>
</comment>
<gene>
    <name evidence="1" type="ORF">HMPREF9088_1715</name>
</gene>
<keyword evidence="2" id="KW-1185">Reference proteome</keyword>
<dbReference type="HOGENOM" id="CLU_2395176_0_0_9"/>
<evidence type="ECO:0000313" key="2">
    <source>
        <dbReference type="Proteomes" id="UP000010296"/>
    </source>
</evidence>
<dbReference type="Proteomes" id="UP000010296">
    <property type="component" value="Unassembled WGS sequence"/>
</dbReference>
<organism evidence="1 2">
    <name type="scientific">Enterococcus italicus (strain DSM 15952 / CCUG 50447 / LMG 22039 / TP 1.5)</name>
    <dbReference type="NCBI Taxonomy" id="888064"/>
    <lineage>
        <taxon>Bacteria</taxon>
        <taxon>Bacillati</taxon>
        <taxon>Bacillota</taxon>
        <taxon>Bacilli</taxon>
        <taxon>Lactobacillales</taxon>
        <taxon>Enterococcaceae</taxon>
        <taxon>Enterococcus</taxon>
    </lineage>
</organism>
<dbReference type="AlphaFoldDB" id="E6LH75"/>
<reference evidence="1 2" key="1">
    <citation type="submission" date="2010-12" db="EMBL/GenBank/DDBJ databases">
        <authorList>
            <person name="Muzny D."/>
            <person name="Qin X."/>
            <person name="Deng J."/>
            <person name="Jiang H."/>
            <person name="Liu Y."/>
            <person name="Qu J."/>
            <person name="Song X.-Z."/>
            <person name="Zhang L."/>
            <person name="Thornton R."/>
            <person name="Coyle M."/>
            <person name="Francisco L."/>
            <person name="Jackson L."/>
            <person name="Javaid M."/>
            <person name="Korchina V."/>
            <person name="Kovar C."/>
            <person name="Mata R."/>
            <person name="Mathew T."/>
            <person name="Ngo R."/>
            <person name="Nguyen L."/>
            <person name="Nguyen N."/>
            <person name="Okwuonu G."/>
            <person name="Ongeri F."/>
            <person name="Pham C."/>
            <person name="Simmons D."/>
            <person name="Wilczek-Boney K."/>
            <person name="Hale W."/>
            <person name="Jakkamsetti A."/>
            <person name="Pham P."/>
            <person name="Ruth R."/>
            <person name="San Lucas F."/>
            <person name="Warren J."/>
            <person name="Zhang J."/>
            <person name="Zhao Z."/>
            <person name="Zhou C."/>
            <person name="Zhu D."/>
            <person name="Lee S."/>
            <person name="Bess C."/>
            <person name="Blankenburg K."/>
            <person name="Forbes L."/>
            <person name="Fu Q."/>
            <person name="Gubbala S."/>
            <person name="Hirani K."/>
            <person name="Jayaseelan J.C."/>
            <person name="Lara F."/>
            <person name="Munidasa M."/>
            <person name="Palculict T."/>
            <person name="Patil S."/>
            <person name="Pu L.-L."/>
            <person name="Saada N."/>
            <person name="Tang L."/>
            <person name="Weissenberger G."/>
            <person name="Zhu Y."/>
            <person name="Hemphill L."/>
            <person name="Shang Y."/>
            <person name="Youmans B."/>
            <person name="Ayvaz T."/>
            <person name="Ross M."/>
            <person name="Santibanez J."/>
            <person name="Aqrawi P."/>
            <person name="Gross S."/>
            <person name="Joshi V."/>
            <person name="Fowler G."/>
            <person name="Nazareth L."/>
            <person name="Reid J."/>
            <person name="Worley K."/>
            <person name="Petrosino J."/>
            <person name="Highlander S."/>
            <person name="Gibbs R."/>
        </authorList>
    </citation>
    <scope>NUCLEOTIDE SEQUENCE [LARGE SCALE GENOMIC DNA]</scope>
    <source>
        <strain evidence="2">DSM 15952 / CCUG 50447 / LMG 22039 / TP 1.5</strain>
    </source>
</reference>
<evidence type="ECO:0000313" key="1">
    <source>
        <dbReference type="EMBL" id="EFU73407.1"/>
    </source>
</evidence>
<proteinExistence type="predicted"/>